<protein>
    <submittedName>
        <fullName evidence="2">Uncharacterized protein</fullName>
    </submittedName>
</protein>
<dbReference type="RefSeq" id="WP_380605613.1">
    <property type="nucleotide sequence ID" value="NZ_JBHSDU010000015.1"/>
</dbReference>
<keyword evidence="1" id="KW-0472">Membrane</keyword>
<feature type="transmembrane region" description="Helical" evidence="1">
    <location>
        <begin position="26"/>
        <end position="53"/>
    </location>
</feature>
<name>A0ABV8T652_9GAMM</name>
<proteinExistence type="predicted"/>
<evidence type="ECO:0000313" key="3">
    <source>
        <dbReference type="Proteomes" id="UP001595904"/>
    </source>
</evidence>
<feature type="transmembrane region" description="Helical" evidence="1">
    <location>
        <begin position="98"/>
        <end position="117"/>
    </location>
</feature>
<keyword evidence="1" id="KW-1133">Transmembrane helix</keyword>
<evidence type="ECO:0000256" key="1">
    <source>
        <dbReference type="SAM" id="Phobius"/>
    </source>
</evidence>
<keyword evidence="3" id="KW-1185">Reference proteome</keyword>
<evidence type="ECO:0000313" key="2">
    <source>
        <dbReference type="EMBL" id="MFC4314438.1"/>
    </source>
</evidence>
<keyword evidence="1" id="KW-0812">Transmembrane</keyword>
<gene>
    <name evidence="2" type="ORF">ACFPN2_35560</name>
</gene>
<dbReference type="EMBL" id="JBHSDU010000015">
    <property type="protein sequence ID" value="MFC4314438.1"/>
    <property type="molecule type" value="Genomic_DNA"/>
</dbReference>
<feature type="transmembrane region" description="Helical" evidence="1">
    <location>
        <begin position="147"/>
        <end position="165"/>
    </location>
</feature>
<organism evidence="2 3">
    <name type="scientific">Steroidobacter flavus</name>
    <dbReference type="NCBI Taxonomy" id="1842136"/>
    <lineage>
        <taxon>Bacteria</taxon>
        <taxon>Pseudomonadati</taxon>
        <taxon>Pseudomonadota</taxon>
        <taxon>Gammaproteobacteria</taxon>
        <taxon>Steroidobacterales</taxon>
        <taxon>Steroidobacteraceae</taxon>
        <taxon>Steroidobacter</taxon>
    </lineage>
</organism>
<feature type="transmembrane region" description="Helical" evidence="1">
    <location>
        <begin position="171"/>
        <end position="190"/>
    </location>
</feature>
<reference evidence="3" key="1">
    <citation type="journal article" date="2019" name="Int. J. Syst. Evol. Microbiol.">
        <title>The Global Catalogue of Microorganisms (GCM) 10K type strain sequencing project: providing services to taxonomists for standard genome sequencing and annotation.</title>
        <authorList>
            <consortium name="The Broad Institute Genomics Platform"/>
            <consortium name="The Broad Institute Genome Sequencing Center for Infectious Disease"/>
            <person name="Wu L."/>
            <person name="Ma J."/>
        </authorList>
    </citation>
    <scope>NUCLEOTIDE SEQUENCE [LARGE SCALE GENOMIC DNA]</scope>
    <source>
        <strain evidence="3">CGMCC 1.10759</strain>
    </source>
</reference>
<sequence>MPSAKTVSLDMHAMATLRYIRESMDAAGCVAVPGSAGIAMGMVGLAAMVLSLLPDLAQHWFAIWVAAGPIAALAGALLMTRSTSVVSFIATGTPGRKLLLGLIPCLFAGAVLTAVLWKANDIGAIPGAWLLLYGCSLISASAFIKMIVAWMGACFVALGVIAFMVPESLHVALLGLGFGGLHILFGILIGRDAHGR</sequence>
<feature type="transmembrane region" description="Helical" evidence="1">
    <location>
        <begin position="123"/>
        <end position="140"/>
    </location>
</feature>
<dbReference type="Proteomes" id="UP001595904">
    <property type="component" value="Unassembled WGS sequence"/>
</dbReference>
<comment type="caution">
    <text evidence="2">The sequence shown here is derived from an EMBL/GenBank/DDBJ whole genome shotgun (WGS) entry which is preliminary data.</text>
</comment>
<feature type="transmembrane region" description="Helical" evidence="1">
    <location>
        <begin position="59"/>
        <end position="78"/>
    </location>
</feature>
<accession>A0ABV8T652</accession>